<keyword evidence="2 4" id="KW-0238">DNA-binding</keyword>
<dbReference type="OrthoDB" id="8617654at2"/>
<keyword evidence="1" id="KW-0805">Transcription regulation</keyword>
<gene>
    <name evidence="7" type="ordered locus">CAP2UW1_2440</name>
</gene>
<dbReference type="GO" id="GO:0003677">
    <property type="term" value="F:DNA binding"/>
    <property type="evidence" value="ECO:0007669"/>
    <property type="project" value="UniProtKB-UniRule"/>
</dbReference>
<dbReference type="InterPro" id="IPR050692">
    <property type="entry name" value="HTH_transcr_repressor_FabR"/>
</dbReference>
<feature type="domain" description="HTH tetR-type" evidence="6">
    <location>
        <begin position="25"/>
        <end position="86"/>
    </location>
</feature>
<reference evidence="7" key="1">
    <citation type="submission" date="2009-08" db="EMBL/GenBank/DDBJ databases">
        <authorList>
            <consortium name="US DOE Joint Genome Institute"/>
            <person name="Lucas S."/>
            <person name="Copeland A."/>
            <person name="Lapidus A."/>
            <person name="Glavina del Rio T."/>
            <person name="Dalin E."/>
            <person name="Tice H."/>
            <person name="Bruce D."/>
            <person name="Barry K."/>
            <person name="Pitluck S."/>
            <person name="Lowry S."/>
            <person name="Larimer F."/>
            <person name="Land M."/>
            <person name="Hauser L."/>
            <person name="Kyrpides N."/>
            <person name="Ivanova N."/>
            <person name="McMahon K.D."/>
            <person name="Hugenholtz P."/>
        </authorList>
    </citation>
    <scope>NUCLEOTIDE SEQUENCE</scope>
    <source>
        <strain evidence="7">UW-1</strain>
    </source>
</reference>
<organism evidence="7">
    <name type="scientific">Accumulibacter regalis</name>
    <dbReference type="NCBI Taxonomy" id="522306"/>
    <lineage>
        <taxon>Bacteria</taxon>
        <taxon>Pseudomonadati</taxon>
        <taxon>Pseudomonadota</taxon>
        <taxon>Betaproteobacteria</taxon>
        <taxon>Candidatus Accumulibacter</taxon>
    </lineage>
</organism>
<dbReference type="PANTHER" id="PTHR47752:SF1">
    <property type="entry name" value="HTH-TYPE TRANSCRIPTIONAL REPRESSOR FABR"/>
    <property type="match status" value="1"/>
</dbReference>
<dbReference type="Pfam" id="PF00440">
    <property type="entry name" value="TetR_N"/>
    <property type="match status" value="1"/>
</dbReference>
<dbReference type="AlphaFoldDB" id="C7RR48"/>
<proteinExistence type="predicted"/>
<evidence type="ECO:0000256" key="1">
    <source>
        <dbReference type="ARBA" id="ARBA00023015"/>
    </source>
</evidence>
<accession>C7RR48</accession>
<protein>
    <submittedName>
        <fullName evidence="7">Transcriptional regulator, TetR family</fullName>
    </submittedName>
</protein>
<dbReference type="PANTHER" id="PTHR47752">
    <property type="entry name" value="HTH-TYPE TRANSCRIPTIONAL REPRESSOR FABR"/>
    <property type="match status" value="1"/>
</dbReference>
<dbReference type="Gene3D" id="1.10.10.60">
    <property type="entry name" value="Homeodomain-like"/>
    <property type="match status" value="1"/>
</dbReference>
<dbReference type="eggNOG" id="COG1309">
    <property type="taxonomic scope" value="Bacteria"/>
</dbReference>
<dbReference type="SUPFAM" id="SSF46689">
    <property type="entry name" value="Homeodomain-like"/>
    <property type="match status" value="1"/>
</dbReference>
<dbReference type="Gene3D" id="1.10.357.10">
    <property type="entry name" value="Tetracycline Repressor, domain 2"/>
    <property type="match status" value="1"/>
</dbReference>
<evidence type="ECO:0000256" key="3">
    <source>
        <dbReference type="ARBA" id="ARBA00023163"/>
    </source>
</evidence>
<evidence type="ECO:0000256" key="5">
    <source>
        <dbReference type="SAM" id="MobiDB-lite"/>
    </source>
</evidence>
<evidence type="ECO:0000313" key="7">
    <source>
        <dbReference type="EMBL" id="ACV35729.1"/>
    </source>
</evidence>
<dbReference type="PROSITE" id="PS50977">
    <property type="entry name" value="HTH_TETR_2"/>
    <property type="match status" value="1"/>
</dbReference>
<reference evidence="7" key="2">
    <citation type="submission" date="2009-09" db="EMBL/GenBank/DDBJ databases">
        <title>Complete sequence of chromosome of Candidatus Accumulibacter phosphatis clade IIA str. UW-1.</title>
        <authorList>
            <consortium name="US DOE Joint Genome Institute"/>
            <person name="Martin H.G."/>
            <person name="Ivanova N."/>
            <person name="Kunin V."/>
            <person name="Warnecke F."/>
            <person name="Barry K."/>
            <person name="He S."/>
            <person name="Salamov A."/>
            <person name="Szeto E."/>
            <person name="Dalin E."/>
            <person name="Pangilinan J.L."/>
            <person name="Lapidus A."/>
            <person name="Lowry S."/>
            <person name="Kyrpides N.C."/>
            <person name="McMahon K.D."/>
            <person name="Hugenholtz P."/>
        </authorList>
    </citation>
    <scope>NUCLEOTIDE SEQUENCE [LARGE SCALE GENOMIC DNA]</scope>
    <source>
        <strain evidence="7">UW-1</strain>
    </source>
</reference>
<feature type="DNA-binding region" description="H-T-H motif" evidence="4">
    <location>
        <begin position="49"/>
        <end position="68"/>
    </location>
</feature>
<dbReference type="InterPro" id="IPR001647">
    <property type="entry name" value="HTH_TetR"/>
</dbReference>
<feature type="region of interest" description="Disordered" evidence="5">
    <location>
        <begin position="1"/>
        <end position="22"/>
    </location>
</feature>
<dbReference type="InterPro" id="IPR054129">
    <property type="entry name" value="DesT_TetR_C"/>
</dbReference>
<evidence type="ECO:0000256" key="2">
    <source>
        <dbReference type="ARBA" id="ARBA00023125"/>
    </source>
</evidence>
<dbReference type="InterPro" id="IPR009057">
    <property type="entry name" value="Homeodomain-like_sf"/>
</dbReference>
<evidence type="ECO:0000259" key="6">
    <source>
        <dbReference type="PROSITE" id="PS50977"/>
    </source>
</evidence>
<dbReference type="Pfam" id="PF21943">
    <property type="entry name" value="TetR_C_46"/>
    <property type="match status" value="1"/>
</dbReference>
<dbReference type="STRING" id="522306.CAP2UW1_2440"/>
<dbReference type="KEGG" id="app:CAP2UW1_2440"/>
<keyword evidence="3" id="KW-0804">Transcription</keyword>
<name>C7RR48_ACCRE</name>
<dbReference type="HOGENOM" id="CLU_081861_0_0_4"/>
<sequence>MRTATPLGRAAPENPDSLSRSARKDLTRANLLQAALNLMGGGRSFTSLGLREIAREAGVVPNAFYRHFRNTDELGLVLVEEAGITLRRLLREARKMDVAPRDMLRRSVGVYQEHVKRNRLQFVFISSERSGGSRILRMAIRNEVTHFTNEMAQDFRLRGLYTQLPTASLQMVCGMIVMTMLAAATDILDLPPEQPLLEGEMLENFVQQLKIILFGATRLNETFGVGTAPTARAFLPD</sequence>
<evidence type="ECO:0000256" key="4">
    <source>
        <dbReference type="PROSITE-ProRule" id="PRU00335"/>
    </source>
</evidence>
<dbReference type="EMBL" id="CP001715">
    <property type="protein sequence ID" value="ACV35729.1"/>
    <property type="molecule type" value="Genomic_DNA"/>
</dbReference>